<feature type="domain" description="Sulfatase N-terminal" evidence="2">
    <location>
        <begin position="26"/>
        <end position="312"/>
    </location>
</feature>
<protein>
    <submittedName>
        <fullName evidence="3">Sulfatase</fullName>
    </submittedName>
</protein>
<dbReference type="Pfam" id="PF00884">
    <property type="entry name" value="Sulfatase"/>
    <property type="match status" value="1"/>
</dbReference>
<keyword evidence="1" id="KW-0732">Signal</keyword>
<dbReference type="SUPFAM" id="SSF53649">
    <property type="entry name" value="Alkaline phosphatase-like"/>
    <property type="match status" value="1"/>
</dbReference>
<feature type="signal peptide" evidence="1">
    <location>
        <begin position="1"/>
        <end position="21"/>
    </location>
</feature>
<dbReference type="InterPro" id="IPR017850">
    <property type="entry name" value="Alkaline_phosphatase_core_sf"/>
</dbReference>
<organism evidence="3 4">
    <name type="scientific">Aeoliella straminimaris</name>
    <dbReference type="NCBI Taxonomy" id="2954799"/>
    <lineage>
        <taxon>Bacteria</taxon>
        <taxon>Pseudomonadati</taxon>
        <taxon>Planctomycetota</taxon>
        <taxon>Planctomycetia</taxon>
        <taxon>Pirellulales</taxon>
        <taxon>Lacipirellulaceae</taxon>
        <taxon>Aeoliella</taxon>
    </lineage>
</organism>
<dbReference type="AlphaFoldDB" id="A0A9X2JEU1"/>
<dbReference type="Gene3D" id="3.40.720.10">
    <property type="entry name" value="Alkaline Phosphatase, subunit A"/>
    <property type="match status" value="1"/>
</dbReference>
<name>A0A9X2JEU1_9BACT</name>
<evidence type="ECO:0000313" key="4">
    <source>
        <dbReference type="Proteomes" id="UP001155241"/>
    </source>
</evidence>
<reference evidence="3" key="1">
    <citation type="submission" date="2022-06" db="EMBL/GenBank/DDBJ databases">
        <title>Aeoliella straminimaris, a novel planctomycete from sediments.</title>
        <authorList>
            <person name="Vitorino I.R."/>
            <person name="Lage O.M."/>
        </authorList>
    </citation>
    <scope>NUCLEOTIDE SEQUENCE</scope>
    <source>
        <strain evidence="3">ICT_H6.2</strain>
    </source>
</reference>
<dbReference type="RefSeq" id="WP_252851467.1">
    <property type="nucleotide sequence ID" value="NZ_JAMXLR010000023.1"/>
</dbReference>
<proteinExistence type="predicted"/>
<gene>
    <name evidence="3" type="ORF">NG895_05525</name>
</gene>
<keyword evidence="4" id="KW-1185">Reference proteome</keyword>
<comment type="caution">
    <text evidence="3">The sequence shown here is derived from an EMBL/GenBank/DDBJ whole genome shotgun (WGS) entry which is preliminary data.</text>
</comment>
<dbReference type="EMBL" id="JAMXLR010000023">
    <property type="protein sequence ID" value="MCO6043360.1"/>
    <property type="molecule type" value="Genomic_DNA"/>
</dbReference>
<dbReference type="PANTHER" id="PTHR43751">
    <property type="entry name" value="SULFATASE"/>
    <property type="match status" value="1"/>
</dbReference>
<dbReference type="CDD" id="cd16027">
    <property type="entry name" value="SGSH"/>
    <property type="match status" value="1"/>
</dbReference>
<accession>A0A9X2JEU1</accession>
<dbReference type="InterPro" id="IPR052701">
    <property type="entry name" value="GAG_Ulvan_Degrading_Sulfatases"/>
</dbReference>
<sequence length="470" mass="52471">MKLGCLRAFALLLLLAAPATAAERMNLLFITVDDMNCDSVGAFGCELEGITPNIDRLASEGMAFDRGFVNIAICQPTRAVWMTGRYPHRNGALGFDPINADVPTLPEALQEAGYYNALIGKTNHVVPTRADSFDLKVNQRDLGHGRSESHYVEAVQRAMAEAKEASKPWFIMANLHDPHRPFAGSKQEKYRPRPAVTRTITPQQAEVPAFLPDLPPVRREMAEYFTSVHRADDIVGAILDELKQAGLADRTVVLFMSDHGMPLPFAKTNCYYHSNHTPWIVRWPGVTTPGSRDAEHFVSGVDVAPTLLAAAGLENLPDTDGSSIVPLLEGRQQPERNGVFTMINTTSGKNAYTMRGVQDGQYLYIWNGWADGHTRFRNESQSGRSMRAMVAAAKNNPDIAARVQHFLYRTTEEMYDLENDPDCLVNLIAEPNDQYTPRATAMSKRLWHWMRDTNDPAREQFEQQVELALD</sequence>
<evidence type="ECO:0000259" key="2">
    <source>
        <dbReference type="Pfam" id="PF00884"/>
    </source>
</evidence>
<dbReference type="InterPro" id="IPR000917">
    <property type="entry name" value="Sulfatase_N"/>
</dbReference>
<dbReference type="PANTHER" id="PTHR43751:SF1">
    <property type="entry name" value="SULFATASE ATSG-RELATED"/>
    <property type="match status" value="1"/>
</dbReference>
<feature type="chain" id="PRO_5040730962" evidence="1">
    <location>
        <begin position="22"/>
        <end position="470"/>
    </location>
</feature>
<dbReference type="Proteomes" id="UP001155241">
    <property type="component" value="Unassembled WGS sequence"/>
</dbReference>
<evidence type="ECO:0000313" key="3">
    <source>
        <dbReference type="EMBL" id="MCO6043360.1"/>
    </source>
</evidence>
<evidence type="ECO:0000256" key="1">
    <source>
        <dbReference type="SAM" id="SignalP"/>
    </source>
</evidence>